<keyword evidence="1" id="KW-0521">NADP</keyword>
<dbReference type="InterPro" id="IPR020843">
    <property type="entry name" value="ER"/>
</dbReference>
<dbReference type="SUPFAM" id="SSF51735">
    <property type="entry name" value="NAD(P)-binding Rossmann-fold domains"/>
    <property type="match status" value="1"/>
</dbReference>
<dbReference type="GO" id="GO:0070402">
    <property type="term" value="F:NADPH binding"/>
    <property type="evidence" value="ECO:0007669"/>
    <property type="project" value="TreeGrafter"/>
</dbReference>
<dbReference type="GO" id="GO:0016651">
    <property type="term" value="F:oxidoreductase activity, acting on NAD(P)H"/>
    <property type="evidence" value="ECO:0007669"/>
    <property type="project" value="TreeGrafter"/>
</dbReference>
<dbReference type="Gene3D" id="3.90.180.10">
    <property type="entry name" value="Medium-chain alcohol dehydrogenases, catalytic domain"/>
    <property type="match status" value="1"/>
</dbReference>
<organism evidence="5 7">
    <name type="scientific">Colwellia hornerae</name>
    <dbReference type="NCBI Taxonomy" id="89402"/>
    <lineage>
        <taxon>Bacteria</taxon>
        <taxon>Pseudomonadati</taxon>
        <taxon>Pseudomonadota</taxon>
        <taxon>Gammaproteobacteria</taxon>
        <taxon>Alteromonadales</taxon>
        <taxon>Colwelliaceae</taxon>
        <taxon>Colwellia</taxon>
    </lineage>
</organism>
<dbReference type="InterPro" id="IPR014189">
    <property type="entry name" value="Quinone_OxRdtase_PIG3"/>
</dbReference>
<feature type="domain" description="Enoyl reductase (ER)" evidence="3">
    <location>
        <begin position="15"/>
        <end position="328"/>
    </location>
</feature>
<dbReference type="PANTHER" id="PTHR48106">
    <property type="entry name" value="QUINONE OXIDOREDUCTASE PIG3-RELATED"/>
    <property type="match status" value="1"/>
</dbReference>
<dbReference type="EMBL" id="VOLQ01000026">
    <property type="protein sequence ID" value="TWX65048.1"/>
    <property type="molecule type" value="Genomic_DNA"/>
</dbReference>
<keyword evidence="6" id="KW-1185">Reference proteome</keyword>
<name>A0A5C6Q8B5_9GAMM</name>
<dbReference type="PANTHER" id="PTHR48106:SF18">
    <property type="entry name" value="QUINONE OXIDOREDUCTASE PIG3"/>
    <property type="match status" value="1"/>
</dbReference>
<evidence type="ECO:0000259" key="3">
    <source>
        <dbReference type="SMART" id="SM00829"/>
    </source>
</evidence>
<dbReference type="InterPro" id="IPR013154">
    <property type="entry name" value="ADH-like_N"/>
</dbReference>
<dbReference type="Gene3D" id="3.40.50.720">
    <property type="entry name" value="NAD(P)-binding Rossmann-like Domain"/>
    <property type="match status" value="1"/>
</dbReference>
<dbReference type="InterPro" id="IPR011032">
    <property type="entry name" value="GroES-like_sf"/>
</dbReference>
<evidence type="ECO:0000256" key="1">
    <source>
        <dbReference type="ARBA" id="ARBA00022857"/>
    </source>
</evidence>
<dbReference type="InterPro" id="IPR013149">
    <property type="entry name" value="ADH-like_C"/>
</dbReference>
<proteinExistence type="predicted"/>
<dbReference type="Proteomes" id="UP000321917">
    <property type="component" value="Unassembled WGS sequence"/>
</dbReference>
<dbReference type="SMART" id="SM00829">
    <property type="entry name" value="PKS_ER"/>
    <property type="match status" value="1"/>
</dbReference>
<gene>
    <name evidence="4" type="ORF">ESZ26_01210</name>
    <name evidence="5" type="ORF">ESZ27_13075</name>
</gene>
<dbReference type="EMBL" id="VOLR01000002">
    <property type="protein sequence ID" value="TWX62489.1"/>
    <property type="molecule type" value="Genomic_DNA"/>
</dbReference>
<comment type="caution">
    <text evidence="5">The sequence shown here is derived from an EMBL/GenBank/DDBJ whole genome shotgun (WGS) entry which is preliminary data.</text>
</comment>
<dbReference type="AlphaFoldDB" id="A0A5C6Q8B5"/>
<dbReference type="NCBIfam" id="TIGR02824">
    <property type="entry name" value="quinone_pig3"/>
    <property type="match status" value="1"/>
</dbReference>
<evidence type="ECO:0000256" key="2">
    <source>
        <dbReference type="ARBA" id="ARBA00023002"/>
    </source>
</evidence>
<sequence length="330" mass="35804">MFNNLEVYLKYITITTDQQLVFAETPVPELSADECLIRVKAIGVNRADILQRQGKYPAPKGESTILGLEVCGDIVACGSGVIDWKINDKVFGLVAGGGYAEYVVIKSSQLFCLPAIFTDQQGAGFAETFLTAYQSLFSIARLKAKQSVLIHAGASGVGCAAIALAKAKDCFVVVTAGSEEKCQACLTLGADVAINYHQNSFEQWQKAHAPEGFNVIIDVVGGDYLQKNINVAAVDGHLVILSILQGRYCEKVDMGKMLAKRISITASTLRNRSNNYKAELVADFKEDFGKLLGEGQLLPVIDTCYPWQNADKAHQRMLENSNIGKLVLTV</sequence>
<protein>
    <submittedName>
        <fullName evidence="5">NAD(P)H-quinone oxidoreductase</fullName>
    </submittedName>
</protein>
<reference evidence="5 7" key="1">
    <citation type="submission" date="2019-07" db="EMBL/GenBank/DDBJ databases">
        <title>Genomes of sea-ice associated Colwellia species.</title>
        <authorList>
            <person name="Bowman J.P."/>
        </authorList>
    </citation>
    <scope>NUCLEOTIDE SEQUENCE [LARGE SCALE GENOMIC DNA]</scope>
    <source>
        <strain evidence="4 6">ACAM 607</strain>
        <strain evidence="5 7">IC036</strain>
    </source>
</reference>
<dbReference type="InterPro" id="IPR036291">
    <property type="entry name" value="NAD(P)-bd_dom_sf"/>
</dbReference>
<evidence type="ECO:0000313" key="7">
    <source>
        <dbReference type="Proteomes" id="UP000321917"/>
    </source>
</evidence>
<dbReference type="CDD" id="cd05276">
    <property type="entry name" value="p53_inducible_oxidoreductase"/>
    <property type="match status" value="1"/>
</dbReference>
<evidence type="ECO:0000313" key="4">
    <source>
        <dbReference type="EMBL" id="TWX62489.1"/>
    </source>
</evidence>
<dbReference type="SUPFAM" id="SSF50129">
    <property type="entry name" value="GroES-like"/>
    <property type="match status" value="1"/>
</dbReference>
<accession>A0A5C6Q8B5</accession>
<evidence type="ECO:0000313" key="5">
    <source>
        <dbReference type="EMBL" id="TWX65048.1"/>
    </source>
</evidence>
<dbReference type="OrthoDB" id="9780520at2"/>
<dbReference type="Pfam" id="PF08240">
    <property type="entry name" value="ADH_N"/>
    <property type="match status" value="1"/>
</dbReference>
<dbReference type="Pfam" id="PF00107">
    <property type="entry name" value="ADH_zinc_N"/>
    <property type="match status" value="1"/>
</dbReference>
<evidence type="ECO:0000313" key="6">
    <source>
        <dbReference type="Proteomes" id="UP000321525"/>
    </source>
</evidence>
<dbReference type="Proteomes" id="UP000321525">
    <property type="component" value="Unassembled WGS sequence"/>
</dbReference>
<keyword evidence="2" id="KW-0560">Oxidoreductase</keyword>